<evidence type="ECO:0000313" key="2">
    <source>
        <dbReference type="EMBL" id="EOA94129.1"/>
    </source>
</evidence>
<keyword evidence="3" id="KW-1185">Reference proteome</keyword>
<keyword evidence="1" id="KW-0732">Signal</keyword>
<proteinExistence type="predicted"/>
<accession>R0KY47</accession>
<dbReference type="AlphaFoldDB" id="R0KY47"/>
<protein>
    <submittedName>
        <fullName evidence="2">Uncharacterized protein</fullName>
    </submittedName>
</protein>
<evidence type="ECO:0000313" key="3">
    <source>
        <dbReference type="Proteomes" id="UP000296049"/>
    </source>
</evidence>
<evidence type="ECO:0000256" key="1">
    <source>
        <dbReference type="SAM" id="SignalP"/>
    </source>
</evidence>
<dbReference type="Proteomes" id="UP000296049">
    <property type="component" value="Unassembled WGS sequence"/>
</dbReference>
<reference evidence="3" key="1">
    <citation type="journal article" date="2013" name="Nat. Genet.">
        <title>The duck genome and transcriptome provide insight into an avian influenza virus reservoir species.</title>
        <authorList>
            <person name="Huang Y."/>
            <person name="Li Y."/>
            <person name="Burt D.W."/>
            <person name="Chen H."/>
            <person name="Zhang Y."/>
            <person name="Qian W."/>
            <person name="Kim H."/>
            <person name="Gan S."/>
            <person name="Zhao Y."/>
            <person name="Li J."/>
            <person name="Yi K."/>
            <person name="Feng H."/>
            <person name="Zhu P."/>
            <person name="Li B."/>
            <person name="Liu Q."/>
            <person name="Fairley S."/>
            <person name="Magor K.E."/>
            <person name="Du Z."/>
            <person name="Hu X."/>
            <person name="Goodman L."/>
            <person name="Tafer H."/>
            <person name="Vignal A."/>
            <person name="Lee T."/>
            <person name="Kim K.W."/>
            <person name="Sheng Z."/>
            <person name="An Y."/>
            <person name="Searle S."/>
            <person name="Herrero J."/>
            <person name="Groenen M.A."/>
            <person name="Crooijmans R.P."/>
            <person name="Faraut T."/>
            <person name="Cai Q."/>
            <person name="Webster R.G."/>
            <person name="Aldridge J.R."/>
            <person name="Warren W.C."/>
            <person name="Bartschat S."/>
            <person name="Kehr S."/>
            <person name="Marz M."/>
            <person name="Stadler P.F."/>
            <person name="Smith J."/>
            <person name="Kraus R.H."/>
            <person name="Zhao Y."/>
            <person name="Ren L."/>
            <person name="Fei J."/>
            <person name="Morisson M."/>
            <person name="Kaiser P."/>
            <person name="Griffin D.K."/>
            <person name="Rao M."/>
            <person name="Pitel F."/>
            <person name="Wang J."/>
            <person name="Li N."/>
        </authorList>
    </citation>
    <scope>NUCLEOTIDE SEQUENCE [LARGE SCALE GENOMIC DNA]</scope>
</reference>
<sequence length="133" mass="15203">MGEGCLILMCMATFPPALSFHSFEDSPGALHDIQSLNYQILLQNLFLCDTAEFEPKVLLIFRGTEGDLFATREEVQALPSNFLRGTYENEALYRCLISFIFNLHSECRKPLLAVNIRESEPKHILEGFPVWDF</sequence>
<name>R0KY47_ANAPL</name>
<feature type="signal peptide" evidence="1">
    <location>
        <begin position="1"/>
        <end position="19"/>
    </location>
</feature>
<organism evidence="2 3">
    <name type="scientific">Anas platyrhynchos</name>
    <name type="common">Mallard</name>
    <name type="synonym">Anas boschas</name>
    <dbReference type="NCBI Taxonomy" id="8839"/>
    <lineage>
        <taxon>Eukaryota</taxon>
        <taxon>Metazoa</taxon>
        <taxon>Chordata</taxon>
        <taxon>Craniata</taxon>
        <taxon>Vertebrata</taxon>
        <taxon>Euteleostomi</taxon>
        <taxon>Archelosauria</taxon>
        <taxon>Archosauria</taxon>
        <taxon>Dinosauria</taxon>
        <taxon>Saurischia</taxon>
        <taxon>Theropoda</taxon>
        <taxon>Coelurosauria</taxon>
        <taxon>Aves</taxon>
        <taxon>Neognathae</taxon>
        <taxon>Galloanserae</taxon>
        <taxon>Anseriformes</taxon>
        <taxon>Anatidae</taxon>
        <taxon>Anatinae</taxon>
        <taxon>Anas</taxon>
    </lineage>
</organism>
<gene>
    <name evidence="2" type="ORF">Anapl_13424</name>
</gene>
<feature type="chain" id="PRO_5004354463" evidence="1">
    <location>
        <begin position="20"/>
        <end position="133"/>
    </location>
</feature>
<dbReference type="EMBL" id="KB744976">
    <property type="protein sequence ID" value="EOA94129.1"/>
    <property type="molecule type" value="Genomic_DNA"/>
</dbReference>